<gene>
    <name evidence="1" type="ORF">LARSCL_LOCUS2331</name>
</gene>
<protein>
    <submittedName>
        <fullName evidence="1">Uncharacterized protein</fullName>
    </submittedName>
</protein>
<proteinExistence type="predicted"/>
<name>A0AAV1Z450_9ARAC</name>
<dbReference type="Proteomes" id="UP001497382">
    <property type="component" value="Unassembled WGS sequence"/>
</dbReference>
<accession>A0AAV1Z450</accession>
<keyword evidence="2" id="KW-1185">Reference proteome</keyword>
<evidence type="ECO:0000313" key="1">
    <source>
        <dbReference type="EMBL" id="CAL1265100.1"/>
    </source>
</evidence>
<reference evidence="1 2" key="1">
    <citation type="submission" date="2024-04" db="EMBL/GenBank/DDBJ databases">
        <authorList>
            <person name="Rising A."/>
            <person name="Reimegard J."/>
            <person name="Sonavane S."/>
            <person name="Akerstrom W."/>
            <person name="Nylinder S."/>
            <person name="Hedman E."/>
            <person name="Kallberg Y."/>
        </authorList>
    </citation>
    <scope>NUCLEOTIDE SEQUENCE [LARGE SCALE GENOMIC DNA]</scope>
</reference>
<evidence type="ECO:0000313" key="2">
    <source>
        <dbReference type="Proteomes" id="UP001497382"/>
    </source>
</evidence>
<dbReference type="AlphaFoldDB" id="A0AAV1Z450"/>
<organism evidence="1 2">
    <name type="scientific">Larinioides sclopetarius</name>
    <dbReference type="NCBI Taxonomy" id="280406"/>
    <lineage>
        <taxon>Eukaryota</taxon>
        <taxon>Metazoa</taxon>
        <taxon>Ecdysozoa</taxon>
        <taxon>Arthropoda</taxon>
        <taxon>Chelicerata</taxon>
        <taxon>Arachnida</taxon>
        <taxon>Araneae</taxon>
        <taxon>Araneomorphae</taxon>
        <taxon>Entelegynae</taxon>
        <taxon>Araneoidea</taxon>
        <taxon>Araneidae</taxon>
        <taxon>Larinioides</taxon>
    </lineage>
</organism>
<comment type="caution">
    <text evidence="1">The sequence shown here is derived from an EMBL/GenBank/DDBJ whole genome shotgun (WGS) entry which is preliminary data.</text>
</comment>
<sequence>MPVGRYLLRSEMTSCFNGGNVRIAHQNLRLRCEGQVTFLEVHSLLVEIRMKIIVNIQTLYQRSSRKEI</sequence>
<dbReference type="EMBL" id="CAXIEN010000016">
    <property type="protein sequence ID" value="CAL1265100.1"/>
    <property type="molecule type" value="Genomic_DNA"/>
</dbReference>